<accession>A0AAD9K0A8</accession>
<reference evidence="1" key="1">
    <citation type="journal article" date="2023" name="Mol. Biol. Evol.">
        <title>Third-Generation Sequencing Reveals the Adaptive Role of the Epigenome in Three Deep-Sea Polychaetes.</title>
        <authorList>
            <person name="Perez M."/>
            <person name="Aroh O."/>
            <person name="Sun Y."/>
            <person name="Lan Y."/>
            <person name="Juniper S.K."/>
            <person name="Young C.R."/>
            <person name="Angers B."/>
            <person name="Qian P.Y."/>
        </authorList>
    </citation>
    <scope>NUCLEOTIDE SEQUENCE</scope>
    <source>
        <strain evidence="1">R07B-5</strain>
    </source>
</reference>
<proteinExistence type="predicted"/>
<name>A0AAD9K0A8_RIDPI</name>
<evidence type="ECO:0000313" key="1">
    <source>
        <dbReference type="EMBL" id="KAK2162374.1"/>
    </source>
</evidence>
<sequence length="121" mass="14249">MTFFSRHAELGELYHDCVKLFCCFRRDGWLITYCRFGRFVRECTKHFLCLSSSNCQQDGNLLLVFRSVLSDSCQIPSKTLQVPFPPISQVTTGYLQFMWWLQFVHLFGSFILNANSWYHVS</sequence>
<evidence type="ECO:0000313" key="2">
    <source>
        <dbReference type="Proteomes" id="UP001209878"/>
    </source>
</evidence>
<comment type="caution">
    <text evidence="1">The sequence shown here is derived from an EMBL/GenBank/DDBJ whole genome shotgun (WGS) entry which is preliminary data.</text>
</comment>
<dbReference type="AlphaFoldDB" id="A0AAD9K0A8"/>
<organism evidence="1 2">
    <name type="scientific">Ridgeia piscesae</name>
    <name type="common">Tubeworm</name>
    <dbReference type="NCBI Taxonomy" id="27915"/>
    <lineage>
        <taxon>Eukaryota</taxon>
        <taxon>Metazoa</taxon>
        <taxon>Spiralia</taxon>
        <taxon>Lophotrochozoa</taxon>
        <taxon>Annelida</taxon>
        <taxon>Polychaeta</taxon>
        <taxon>Sedentaria</taxon>
        <taxon>Canalipalpata</taxon>
        <taxon>Sabellida</taxon>
        <taxon>Siboglinidae</taxon>
        <taxon>Ridgeia</taxon>
    </lineage>
</organism>
<dbReference type="EMBL" id="JAODUO010001527">
    <property type="protein sequence ID" value="KAK2162374.1"/>
    <property type="molecule type" value="Genomic_DNA"/>
</dbReference>
<dbReference type="Proteomes" id="UP001209878">
    <property type="component" value="Unassembled WGS sequence"/>
</dbReference>
<gene>
    <name evidence="1" type="ORF">NP493_1530g00029</name>
</gene>
<keyword evidence="2" id="KW-1185">Reference proteome</keyword>
<protein>
    <submittedName>
        <fullName evidence="1">Uncharacterized protein</fullName>
    </submittedName>
</protein>